<sequence>MALGRPGRGLGKPTAAQRDLLLSIELSAQRLLKDDVQVDWTNAAIREDFDKRSVSYTGEEVCKAEPLSLRRVIPGLPPEGHGGSIQATDWVDGRTRTLLEHPELCVTPDVGQELPRLQGKIHVEPEDRMALSLELVRRGICRWIPENKVAKYRGEKVLNGMFGVPKSKLLPEGQTILRLIMNLVPSNSILRVITGRVSALPSITQWLNVVVDEGETIRIAQSDMACAFYLFAMPECWSSYLAFNLSFTAAELPLVQSSDPRERWYLACRVLPMGWSSAVGVMQSIAEDVLLKGGFDPAGQVTKVVALPPWILASAAEGQLQGKPWWQVYLDNFAAGAKVKSDEAGELIRMQQDAEAIWQETSIVVSPGKVVAAESGVELGAFVGGNGQWLGASAERWPETVFHEDVRTLTKDVLLELLKDVGDFEAVHLWAGFPCVDVSSVRANRQNRSGPSSSLIHEAIRVFGDCAELFPEKNFQFFVENVASMDNEVRDQISGLLEVQPYRLWAPVAFALPPAGFWGMLRTGELFELRLRHLLLKGPTLYAEAVPQKISANTALWNAAFCVDVGGPRAQPVNISRKG</sequence>
<keyword evidence="2" id="KW-1185">Reference proteome</keyword>
<evidence type="ECO:0000313" key="1">
    <source>
        <dbReference type="EMBL" id="CAK9108713.1"/>
    </source>
</evidence>
<gene>
    <name evidence="1" type="ORF">CCMP2556_LOCUS50634</name>
</gene>
<organism evidence="1 2">
    <name type="scientific">Durusdinium trenchii</name>
    <dbReference type="NCBI Taxonomy" id="1381693"/>
    <lineage>
        <taxon>Eukaryota</taxon>
        <taxon>Sar</taxon>
        <taxon>Alveolata</taxon>
        <taxon>Dinophyceae</taxon>
        <taxon>Suessiales</taxon>
        <taxon>Symbiodiniaceae</taxon>
        <taxon>Durusdinium</taxon>
    </lineage>
</organism>
<accession>A0ABP0S8M2</accession>
<dbReference type="Proteomes" id="UP001642484">
    <property type="component" value="Unassembled WGS sequence"/>
</dbReference>
<evidence type="ECO:0008006" key="3">
    <source>
        <dbReference type="Google" id="ProtNLM"/>
    </source>
</evidence>
<protein>
    <recommendedName>
        <fullName evidence="3">DNA (cytosine-5-)-methyltransferase</fullName>
    </recommendedName>
</protein>
<proteinExistence type="predicted"/>
<comment type="caution">
    <text evidence="1">The sequence shown here is derived from an EMBL/GenBank/DDBJ whole genome shotgun (WGS) entry which is preliminary data.</text>
</comment>
<evidence type="ECO:0000313" key="2">
    <source>
        <dbReference type="Proteomes" id="UP001642484"/>
    </source>
</evidence>
<dbReference type="EMBL" id="CAXAMN010027139">
    <property type="protein sequence ID" value="CAK9108713.1"/>
    <property type="molecule type" value="Genomic_DNA"/>
</dbReference>
<dbReference type="InterPro" id="IPR029063">
    <property type="entry name" value="SAM-dependent_MTases_sf"/>
</dbReference>
<dbReference type="Gene3D" id="3.40.50.150">
    <property type="entry name" value="Vaccinia Virus protein VP39"/>
    <property type="match status" value="1"/>
</dbReference>
<reference evidence="1 2" key="1">
    <citation type="submission" date="2024-02" db="EMBL/GenBank/DDBJ databases">
        <authorList>
            <person name="Chen Y."/>
            <person name="Shah S."/>
            <person name="Dougan E. K."/>
            <person name="Thang M."/>
            <person name="Chan C."/>
        </authorList>
    </citation>
    <scope>NUCLEOTIDE SEQUENCE [LARGE SCALE GENOMIC DNA]</scope>
</reference>
<dbReference type="SUPFAM" id="SSF53335">
    <property type="entry name" value="S-adenosyl-L-methionine-dependent methyltransferases"/>
    <property type="match status" value="1"/>
</dbReference>
<name>A0ABP0S8M2_9DINO</name>